<comment type="caution">
    <text evidence="1">The sequence shown here is derived from an EMBL/GenBank/DDBJ whole genome shotgun (WGS) entry which is preliminary data.</text>
</comment>
<keyword evidence="2" id="KW-1185">Reference proteome</keyword>
<dbReference type="Proteomes" id="UP000652761">
    <property type="component" value="Unassembled WGS sequence"/>
</dbReference>
<gene>
    <name evidence="1" type="ORF">Taro_053861</name>
</gene>
<name>A0A843XNT5_COLES</name>
<organism evidence="1 2">
    <name type="scientific">Colocasia esculenta</name>
    <name type="common">Wild taro</name>
    <name type="synonym">Arum esculentum</name>
    <dbReference type="NCBI Taxonomy" id="4460"/>
    <lineage>
        <taxon>Eukaryota</taxon>
        <taxon>Viridiplantae</taxon>
        <taxon>Streptophyta</taxon>
        <taxon>Embryophyta</taxon>
        <taxon>Tracheophyta</taxon>
        <taxon>Spermatophyta</taxon>
        <taxon>Magnoliopsida</taxon>
        <taxon>Liliopsida</taxon>
        <taxon>Araceae</taxon>
        <taxon>Aroideae</taxon>
        <taxon>Colocasieae</taxon>
        <taxon>Colocasia</taxon>
    </lineage>
</organism>
<protein>
    <submittedName>
        <fullName evidence="1">Uncharacterized protein</fullName>
    </submittedName>
</protein>
<proteinExistence type="predicted"/>
<dbReference type="EMBL" id="NMUH01010238">
    <property type="protein sequence ID" value="MQM20833.1"/>
    <property type="molecule type" value="Genomic_DNA"/>
</dbReference>
<reference evidence="1" key="1">
    <citation type="submission" date="2017-07" db="EMBL/GenBank/DDBJ databases">
        <title>Taro Niue Genome Assembly and Annotation.</title>
        <authorList>
            <person name="Atibalentja N."/>
            <person name="Keating K."/>
            <person name="Fields C.J."/>
        </authorList>
    </citation>
    <scope>NUCLEOTIDE SEQUENCE</scope>
    <source>
        <strain evidence="1">Niue_2</strain>
        <tissue evidence="1">Leaf</tissue>
    </source>
</reference>
<evidence type="ECO:0000313" key="2">
    <source>
        <dbReference type="Proteomes" id="UP000652761"/>
    </source>
</evidence>
<accession>A0A843XNT5</accession>
<evidence type="ECO:0000313" key="1">
    <source>
        <dbReference type="EMBL" id="MQM20833.1"/>
    </source>
</evidence>
<dbReference type="AlphaFoldDB" id="A0A843XNT5"/>
<sequence length="123" mass="14331">MVPWWFWWRFSQDRLRCLYSSARCSVFSDGPCRWVVHSGEGSSQDRLCRFWRRFFLGVLGVRFGPPLCCLCGLKCAVWLGCILARFSQDDSWLFWVATRTSGPWRGVREVGSLHYGPMPSISR</sequence>